<dbReference type="RefSeq" id="WP_253235700.1">
    <property type="nucleotide sequence ID" value="NZ_JAMYJR010000002.1"/>
</dbReference>
<dbReference type="PANTHER" id="PTHR43792">
    <property type="entry name" value="GNAT FAMILY, PUTATIVE (AFU_ORTHOLOGUE AFUA_3G00765)-RELATED-RELATED"/>
    <property type="match status" value="1"/>
</dbReference>
<dbReference type="Pfam" id="PF13302">
    <property type="entry name" value="Acetyltransf_3"/>
    <property type="match status" value="1"/>
</dbReference>
<name>A0ABT1DFG3_9ACTN</name>
<dbReference type="SUPFAM" id="SSF55729">
    <property type="entry name" value="Acyl-CoA N-acyltransferases (Nat)"/>
    <property type="match status" value="1"/>
</dbReference>
<dbReference type="PROSITE" id="PS51186">
    <property type="entry name" value="GNAT"/>
    <property type="match status" value="1"/>
</dbReference>
<feature type="domain" description="N-acetyltransferase" evidence="1">
    <location>
        <begin position="16"/>
        <end position="186"/>
    </location>
</feature>
<comment type="caution">
    <text evidence="2">The sequence shown here is derived from an EMBL/GenBank/DDBJ whole genome shotgun (WGS) entry which is preliminary data.</text>
</comment>
<evidence type="ECO:0000259" key="1">
    <source>
        <dbReference type="PROSITE" id="PS51186"/>
    </source>
</evidence>
<dbReference type="InterPro" id="IPR051531">
    <property type="entry name" value="N-acetyltransferase"/>
</dbReference>
<dbReference type="InterPro" id="IPR000182">
    <property type="entry name" value="GNAT_dom"/>
</dbReference>
<dbReference type="EMBL" id="JAMYJR010000002">
    <property type="protein sequence ID" value="MCO8269562.1"/>
    <property type="molecule type" value="Genomic_DNA"/>
</dbReference>
<sequence length="198" mass="21752">MELLTERLRLVPGGPDLVRDLWSVLSDDAVWPWYHREKPTYDQVEGSARAIGEGWRRDGVHKWIAYDRGSGELVGRGGLSRPPLDDDWGQLRAFLPDESWARDHSGWYELGWALRGNCRGRGYATEIGRAGLAYAFGELDAQAVASCTRRDNASSRAVMARLGMRPAGEIVSDGDPYAVSVLLRAEAAAGPSPGRSRG</sequence>
<keyword evidence="3" id="KW-1185">Reference proteome</keyword>
<dbReference type="Proteomes" id="UP001523369">
    <property type="component" value="Unassembled WGS sequence"/>
</dbReference>
<protein>
    <submittedName>
        <fullName evidence="2">GNAT family N-acetyltransferase</fullName>
    </submittedName>
</protein>
<evidence type="ECO:0000313" key="3">
    <source>
        <dbReference type="Proteomes" id="UP001523369"/>
    </source>
</evidence>
<dbReference type="PANTHER" id="PTHR43792:SF1">
    <property type="entry name" value="N-ACETYLTRANSFERASE DOMAIN-CONTAINING PROTEIN"/>
    <property type="match status" value="1"/>
</dbReference>
<organism evidence="2 3">
    <name type="scientific">Paractinoplanes aksuensis</name>
    <dbReference type="NCBI Taxonomy" id="2939490"/>
    <lineage>
        <taxon>Bacteria</taxon>
        <taxon>Bacillati</taxon>
        <taxon>Actinomycetota</taxon>
        <taxon>Actinomycetes</taxon>
        <taxon>Micromonosporales</taxon>
        <taxon>Micromonosporaceae</taxon>
        <taxon>Paractinoplanes</taxon>
    </lineage>
</organism>
<dbReference type="Gene3D" id="3.40.630.30">
    <property type="match status" value="1"/>
</dbReference>
<reference evidence="2 3" key="1">
    <citation type="submission" date="2022-06" db="EMBL/GenBank/DDBJ databases">
        <title>New Species of the Genus Actinoplanes, ActinopZanes ferrugineus.</title>
        <authorList>
            <person name="Ding P."/>
        </authorList>
    </citation>
    <scope>NUCLEOTIDE SEQUENCE [LARGE SCALE GENOMIC DNA]</scope>
    <source>
        <strain evidence="2 3">TRM88003</strain>
    </source>
</reference>
<dbReference type="InterPro" id="IPR016181">
    <property type="entry name" value="Acyl_CoA_acyltransferase"/>
</dbReference>
<evidence type="ECO:0000313" key="2">
    <source>
        <dbReference type="EMBL" id="MCO8269562.1"/>
    </source>
</evidence>
<accession>A0ABT1DFG3</accession>
<proteinExistence type="predicted"/>
<gene>
    <name evidence="2" type="ORF">M1L60_03030</name>
</gene>